<accession>A0ABY4XA15</accession>
<dbReference type="Proteomes" id="UP001056937">
    <property type="component" value="Chromosome 1"/>
</dbReference>
<protein>
    <recommendedName>
        <fullName evidence="3">YD repeat-containing protein</fullName>
    </recommendedName>
</protein>
<dbReference type="RefSeq" id="WP_252167569.1">
    <property type="nucleotide sequence ID" value="NZ_CP084930.1"/>
</dbReference>
<organism evidence="1 2">
    <name type="scientific">Sphingomonas morindae</name>
    <dbReference type="NCBI Taxonomy" id="1541170"/>
    <lineage>
        <taxon>Bacteria</taxon>
        <taxon>Pseudomonadati</taxon>
        <taxon>Pseudomonadota</taxon>
        <taxon>Alphaproteobacteria</taxon>
        <taxon>Sphingomonadales</taxon>
        <taxon>Sphingomonadaceae</taxon>
        <taxon>Sphingomonas</taxon>
    </lineage>
</organism>
<evidence type="ECO:0008006" key="3">
    <source>
        <dbReference type="Google" id="ProtNLM"/>
    </source>
</evidence>
<dbReference type="Gene3D" id="3.90.930.1">
    <property type="match status" value="1"/>
</dbReference>
<gene>
    <name evidence="1" type="ORF">LHA26_04650</name>
</gene>
<evidence type="ECO:0000313" key="2">
    <source>
        <dbReference type="Proteomes" id="UP001056937"/>
    </source>
</evidence>
<proteinExistence type="predicted"/>
<name>A0ABY4XA15_9SPHN</name>
<keyword evidence="2" id="KW-1185">Reference proteome</keyword>
<sequence>MSSVVTVASSRLANGNQAQLSFRPDDDQSLTGELVLTLTNSSKPGFSRTVDLGHTQYESTDGIVTAPKGASILTWTGDNQTHAVLFNQDGVILNTVDRSGDGFVTGNSLINPDGSLGFSTYSFGASQAVDTINFRANGVIMSENLTSIVLSDYVSHTNFYDRSGALIGSRPGTDAIREEVSTDAATGVRTDTYYDLAGHYAGSERIAANGSLIYYDGLQLNAAGDAYEHVITTYNADGSYHVRHLDDPQPNVQAFNAAGTLIGSDVRQDNGDRLVVDYDPAHPGAMLRSTVLHQDGSKAVETFVTGQTYATQTLSYDDQGKLTQLERDYADGSVQMRQSFGADGSSAVTSFDTHGRTVSSVLTAAGGAKDVVSFSYADDSAAKPSSAVATHYAASGTKILTDTSNADGSHRIQALVSGVTLAGHAGSDDLLVGAPLGSTTLAFGESIGHDTVWNFKPGTAAHHDVIQLSASLASDFQHLQSHLSTVGGDTLISFDSHNSILLHGVTASSLVASDFAFV</sequence>
<reference evidence="1" key="1">
    <citation type="journal article" date="2022" name="Toxins">
        <title>Genomic Analysis of Sphingopyxis sp. USTB-05 for Biodegrading Cyanobacterial Hepatotoxins.</title>
        <authorList>
            <person name="Liu C."/>
            <person name="Xu Q."/>
            <person name="Zhao Z."/>
            <person name="Zhang H."/>
            <person name="Liu X."/>
            <person name="Yin C."/>
            <person name="Liu Y."/>
            <person name="Yan H."/>
        </authorList>
    </citation>
    <scope>NUCLEOTIDE SEQUENCE</scope>
    <source>
        <strain evidence="1">NBD5</strain>
    </source>
</reference>
<dbReference type="EMBL" id="CP084930">
    <property type="protein sequence ID" value="USI73763.1"/>
    <property type="molecule type" value="Genomic_DNA"/>
</dbReference>
<evidence type="ECO:0000313" key="1">
    <source>
        <dbReference type="EMBL" id="USI73763.1"/>
    </source>
</evidence>